<sequence>MRKRITRTLAVLTAPIAIATAAAVPAHATTTAPVHYQLTMIKATNGAFGNVPYGINAAGHTAGVATFLGHSGQAAYLSTSPTQLTNLPGIAPNDPSLADATVAYGLNSSDTVVGAAFNTLPIRQTAVVWRNGTPTDLGILPTDGHVQARAINDADQIAGTGLDTGKAWLYQNGNTSLLAPLPGGRAAEAFGITSDGQVLGLSSTSNDTSKAEATVWRNGTPSDLGTLPGSTWSEAHAMNSSGVAVGAAGINGGEFAPRHPVMFAGGKVVDLWPDLGGSTSGTAQAINRSGTIVGDGRGGWVYNNGVRTDLDTLIPPNTGLRITAAYGINDNGQIAASASPTTNRHLSFAVLLTPESN</sequence>
<organism evidence="2 3">
    <name type="scientific">Actinomadura meridiana</name>
    <dbReference type="NCBI Taxonomy" id="559626"/>
    <lineage>
        <taxon>Bacteria</taxon>
        <taxon>Bacillati</taxon>
        <taxon>Actinomycetota</taxon>
        <taxon>Actinomycetes</taxon>
        <taxon>Streptosporangiales</taxon>
        <taxon>Thermomonosporaceae</taxon>
        <taxon>Actinomadura</taxon>
    </lineage>
</organism>
<proteinExistence type="predicted"/>
<evidence type="ECO:0000313" key="3">
    <source>
        <dbReference type="Proteomes" id="UP001501710"/>
    </source>
</evidence>
<comment type="caution">
    <text evidence="2">The sequence shown here is derived from an EMBL/GenBank/DDBJ whole genome shotgun (WGS) entry which is preliminary data.</text>
</comment>
<dbReference type="NCBIfam" id="TIGR02913">
    <property type="entry name" value="HAF_rpt"/>
    <property type="match status" value="1"/>
</dbReference>
<keyword evidence="1" id="KW-0732">Signal</keyword>
<dbReference type="Proteomes" id="UP001501710">
    <property type="component" value="Unassembled WGS sequence"/>
</dbReference>
<protein>
    <recommendedName>
        <fullName evidence="4">HAF family extracellular repeat protein</fullName>
    </recommendedName>
</protein>
<keyword evidence="3" id="KW-1185">Reference proteome</keyword>
<feature type="chain" id="PRO_5046534768" description="HAF family extracellular repeat protein" evidence="1">
    <location>
        <begin position="29"/>
        <end position="357"/>
    </location>
</feature>
<accession>A0ABP8CFP4</accession>
<gene>
    <name evidence="2" type="ORF">GCM10022254_55790</name>
</gene>
<evidence type="ECO:0000313" key="2">
    <source>
        <dbReference type="EMBL" id="GAA4238711.1"/>
    </source>
</evidence>
<feature type="signal peptide" evidence="1">
    <location>
        <begin position="1"/>
        <end position="28"/>
    </location>
</feature>
<reference evidence="3" key="1">
    <citation type="journal article" date="2019" name="Int. J. Syst. Evol. Microbiol.">
        <title>The Global Catalogue of Microorganisms (GCM) 10K type strain sequencing project: providing services to taxonomists for standard genome sequencing and annotation.</title>
        <authorList>
            <consortium name="The Broad Institute Genomics Platform"/>
            <consortium name="The Broad Institute Genome Sequencing Center for Infectious Disease"/>
            <person name="Wu L."/>
            <person name="Ma J."/>
        </authorList>
    </citation>
    <scope>NUCLEOTIDE SEQUENCE [LARGE SCALE GENOMIC DNA]</scope>
    <source>
        <strain evidence="3">JCM 17440</strain>
    </source>
</reference>
<dbReference type="InterPro" id="IPR014262">
    <property type="entry name" value="HAF_rpt"/>
</dbReference>
<name>A0ABP8CFP4_9ACTN</name>
<evidence type="ECO:0000256" key="1">
    <source>
        <dbReference type="SAM" id="SignalP"/>
    </source>
</evidence>
<evidence type="ECO:0008006" key="4">
    <source>
        <dbReference type="Google" id="ProtNLM"/>
    </source>
</evidence>
<dbReference type="EMBL" id="BAABAS010000020">
    <property type="protein sequence ID" value="GAA4238711.1"/>
    <property type="molecule type" value="Genomic_DNA"/>
</dbReference>